<dbReference type="HAMAP" id="MF_00255">
    <property type="entry name" value="Gly_tRNA_synth_beta"/>
    <property type="match status" value="1"/>
</dbReference>
<evidence type="ECO:0000256" key="1">
    <source>
        <dbReference type="ARBA" id="ARBA00008226"/>
    </source>
</evidence>
<accession>A0A4R5NF78</accession>
<evidence type="ECO:0000256" key="7">
    <source>
        <dbReference type="ARBA" id="ARBA00047937"/>
    </source>
</evidence>
<keyword evidence="8" id="KW-0963">Cytoplasm</keyword>
<evidence type="ECO:0000256" key="5">
    <source>
        <dbReference type="ARBA" id="ARBA00022917"/>
    </source>
</evidence>
<dbReference type="AlphaFoldDB" id="A0A4R5NF78"/>
<comment type="similarity">
    <text evidence="1 8">Belongs to the class-II aminoacyl-tRNA synthetase family.</text>
</comment>
<dbReference type="Proteomes" id="UP000295257">
    <property type="component" value="Unassembled WGS sequence"/>
</dbReference>
<dbReference type="NCBIfam" id="TIGR00211">
    <property type="entry name" value="glyS"/>
    <property type="match status" value="1"/>
</dbReference>
<evidence type="ECO:0000256" key="8">
    <source>
        <dbReference type="HAMAP-Rule" id="MF_00255"/>
    </source>
</evidence>
<dbReference type="GO" id="GO:0005829">
    <property type="term" value="C:cytosol"/>
    <property type="evidence" value="ECO:0007669"/>
    <property type="project" value="TreeGrafter"/>
</dbReference>
<dbReference type="EMBL" id="PUFN01000017">
    <property type="protein sequence ID" value="TDG72393.1"/>
    <property type="molecule type" value="Genomic_DNA"/>
</dbReference>
<evidence type="ECO:0000256" key="4">
    <source>
        <dbReference type="ARBA" id="ARBA00022840"/>
    </source>
</evidence>
<evidence type="ECO:0000256" key="3">
    <source>
        <dbReference type="ARBA" id="ARBA00022741"/>
    </source>
</evidence>
<keyword evidence="6 8" id="KW-0030">Aminoacyl-tRNA synthetase</keyword>
<dbReference type="PANTHER" id="PTHR30075:SF2">
    <property type="entry name" value="GLYCINE--TRNA LIGASE, CHLOROPLASTIC_MITOCHONDRIAL 2"/>
    <property type="match status" value="1"/>
</dbReference>
<evidence type="ECO:0000313" key="10">
    <source>
        <dbReference type="Proteomes" id="UP000295257"/>
    </source>
</evidence>
<sequence length="686" mass="78284">MTKNYLLEIGLEEMPAHVVTKSVNQFAQRAEKFLKENRISFDSIEKYSTPRRLTILVKGIAEKQTDIDVKAKGPSKKIAQDADGNWTKAAQGFARGQGMTADDIFFEDLKGTEYAYIQKHEDGQKVEDVLSHMDEVIKAITFPTRMRWGSYDFEYIRPIHWLVSLLDTKEVPVKILDVVSGRISRGHRFLGQDVEIDDAKNYVEKMKSQFVIVDAKDRKQIISDQIAKIAQDNNWDIDVDADLLEEVNNLVEYPTTFYGSFDKKYLEIPDEVLITSMKDNQRYFYVRDQEGNLAPYFIGVRNGNSEHIENVIRGNEKVLVARLEDADFFFKEDQKKTIADYVEKLKSVNFHVKIGTMYEKMARVHQIADHLADIFQFSDTERKDLLRASDIYKFDLVTNMVDEFSELQGVMGEKYAEIMGETKAVAQAIREHYMPISSEGALPETKVGAALAIADKLDSIETFFAVDLIPSGSNDPYALRRQAYGIVRILDQYQWSMNLNDLQDYLKDNVTVPEKLDLNAHKQDIIDFMIDRVRQLLKQNKIRTDIIDAVAGGSNIDAIEMINVAQVLQNHVNDDDFKVVMEALGRIVNLSKKAKFGYSDDLAVDDSLFENPSESQLNQQVAAIKNDNAEDLFKQLAALRPVIDSYFDENMIMAKDEKVKNNRLTQLVIANHLIANLGDLSKIVTK</sequence>
<protein>
    <recommendedName>
        <fullName evidence="8">Glycine--tRNA ligase beta subunit</fullName>
        <ecNumber evidence="8">6.1.1.14</ecNumber>
    </recommendedName>
    <alternativeName>
        <fullName evidence="8">Glycyl-tRNA synthetase beta subunit</fullName>
        <shortName evidence="8">GlyRS</shortName>
    </alternativeName>
</protein>
<dbReference type="InterPro" id="IPR015944">
    <property type="entry name" value="Gly-tRNA-synth_bsu"/>
</dbReference>
<dbReference type="EC" id="6.1.1.14" evidence="8"/>
<dbReference type="SUPFAM" id="SSF109604">
    <property type="entry name" value="HD-domain/PDEase-like"/>
    <property type="match status" value="1"/>
</dbReference>
<evidence type="ECO:0000256" key="2">
    <source>
        <dbReference type="ARBA" id="ARBA00022598"/>
    </source>
</evidence>
<proteinExistence type="inferred from homology"/>
<keyword evidence="3 8" id="KW-0547">Nucleotide-binding</keyword>
<keyword evidence="2 8" id="KW-0436">Ligase</keyword>
<gene>
    <name evidence="8" type="primary">glyS</name>
    <name evidence="9" type="ORF">C5L30_001204</name>
</gene>
<keyword evidence="10" id="KW-1185">Reference proteome</keyword>
<organism evidence="9 10">
    <name type="scientific">Companilactobacillus farciminis</name>
    <dbReference type="NCBI Taxonomy" id="1612"/>
    <lineage>
        <taxon>Bacteria</taxon>
        <taxon>Bacillati</taxon>
        <taxon>Bacillota</taxon>
        <taxon>Bacilli</taxon>
        <taxon>Lactobacillales</taxon>
        <taxon>Lactobacillaceae</taxon>
        <taxon>Companilactobacillus</taxon>
    </lineage>
</organism>
<comment type="subcellular location">
    <subcellularLocation>
        <location evidence="8">Cytoplasm</location>
    </subcellularLocation>
</comment>
<dbReference type="GO" id="GO:0005524">
    <property type="term" value="F:ATP binding"/>
    <property type="evidence" value="ECO:0007669"/>
    <property type="project" value="UniProtKB-UniRule"/>
</dbReference>
<dbReference type="PRINTS" id="PR01045">
    <property type="entry name" value="TRNASYNTHGB"/>
</dbReference>
<comment type="caution">
    <text evidence="9">The sequence shown here is derived from an EMBL/GenBank/DDBJ whole genome shotgun (WGS) entry which is preliminary data.</text>
</comment>
<keyword evidence="4 8" id="KW-0067">ATP-binding</keyword>
<dbReference type="GO" id="GO:0004820">
    <property type="term" value="F:glycine-tRNA ligase activity"/>
    <property type="evidence" value="ECO:0007669"/>
    <property type="project" value="UniProtKB-UniRule"/>
</dbReference>
<dbReference type="PROSITE" id="PS50861">
    <property type="entry name" value="AA_TRNA_LIGASE_II_GLYAB"/>
    <property type="match status" value="1"/>
</dbReference>
<keyword evidence="5 8" id="KW-0648">Protein biosynthesis</keyword>
<dbReference type="PANTHER" id="PTHR30075">
    <property type="entry name" value="GLYCYL-TRNA SYNTHETASE"/>
    <property type="match status" value="1"/>
</dbReference>
<evidence type="ECO:0000256" key="6">
    <source>
        <dbReference type="ARBA" id="ARBA00023146"/>
    </source>
</evidence>
<dbReference type="InterPro" id="IPR006194">
    <property type="entry name" value="Gly-tRNA-synth_heterodimer"/>
</dbReference>
<comment type="catalytic activity">
    <reaction evidence="7 8">
        <text>tRNA(Gly) + glycine + ATP = glycyl-tRNA(Gly) + AMP + diphosphate</text>
        <dbReference type="Rhea" id="RHEA:16013"/>
        <dbReference type="Rhea" id="RHEA-COMP:9664"/>
        <dbReference type="Rhea" id="RHEA-COMP:9683"/>
        <dbReference type="ChEBI" id="CHEBI:30616"/>
        <dbReference type="ChEBI" id="CHEBI:33019"/>
        <dbReference type="ChEBI" id="CHEBI:57305"/>
        <dbReference type="ChEBI" id="CHEBI:78442"/>
        <dbReference type="ChEBI" id="CHEBI:78522"/>
        <dbReference type="ChEBI" id="CHEBI:456215"/>
        <dbReference type="EC" id="6.1.1.14"/>
    </reaction>
</comment>
<dbReference type="STRING" id="1612.ABB44_09710"/>
<comment type="subunit">
    <text evidence="8">Tetramer of two alpha and two beta subunits.</text>
</comment>
<evidence type="ECO:0000313" key="9">
    <source>
        <dbReference type="EMBL" id="TDG72393.1"/>
    </source>
</evidence>
<dbReference type="Pfam" id="PF02092">
    <property type="entry name" value="tRNA_synt_2f"/>
    <property type="match status" value="1"/>
</dbReference>
<dbReference type="OrthoDB" id="9775440at2"/>
<dbReference type="RefSeq" id="WP_010019750.1">
    <property type="nucleotide sequence ID" value="NZ_BHYW01000032.1"/>
</dbReference>
<dbReference type="GO" id="GO:0006426">
    <property type="term" value="P:glycyl-tRNA aminoacylation"/>
    <property type="evidence" value="ECO:0007669"/>
    <property type="project" value="UniProtKB-UniRule"/>
</dbReference>
<reference evidence="9 10" key="1">
    <citation type="journal article" date="2019" name="Appl. Microbiol. Biotechnol.">
        <title>Uncovering carbohydrate metabolism through a genotype-phenotype association study of 56 lactic acid bacteria genomes.</title>
        <authorList>
            <person name="Buron-Moles G."/>
            <person name="Chailyan A."/>
            <person name="Dolejs I."/>
            <person name="Forster J."/>
            <person name="Miks M.H."/>
        </authorList>
    </citation>
    <scope>NUCLEOTIDE SEQUENCE [LARGE SCALE GENOMIC DNA]</scope>
    <source>
        <strain evidence="9 10">ATCC 29644</strain>
    </source>
</reference>
<name>A0A4R5NF78_9LACO</name>